<dbReference type="GO" id="GO:0005905">
    <property type="term" value="C:clathrin-coated pit"/>
    <property type="evidence" value="ECO:0007669"/>
    <property type="project" value="TreeGrafter"/>
</dbReference>
<dbReference type="PANTHER" id="PTHR23065:SF57">
    <property type="entry name" value="GROWTH ARREST-SPECIFIC PROTEIN 7"/>
    <property type="match status" value="1"/>
</dbReference>
<evidence type="ECO:0000313" key="6">
    <source>
        <dbReference type="EMBL" id="MBZ3891061.1"/>
    </source>
</evidence>
<proteinExistence type="predicted"/>
<protein>
    <submittedName>
        <fullName evidence="6">Growth arrest-specific protein 7</fullName>
    </submittedName>
</protein>
<gene>
    <name evidence="6" type="ORF">SUZIE_211045</name>
</gene>
<evidence type="ECO:0000256" key="2">
    <source>
        <dbReference type="ARBA" id="ARBA00023054"/>
    </source>
</evidence>
<dbReference type="GO" id="GO:0072583">
    <property type="term" value="P:clathrin-dependent endocytosis"/>
    <property type="evidence" value="ECO:0007669"/>
    <property type="project" value="TreeGrafter"/>
</dbReference>
<dbReference type="AlphaFoldDB" id="A0AA41TAJ8"/>
<evidence type="ECO:0000256" key="4">
    <source>
        <dbReference type="SAM" id="Coils"/>
    </source>
</evidence>
<dbReference type="GO" id="GO:0030136">
    <property type="term" value="C:clathrin-coated vesicle"/>
    <property type="evidence" value="ECO:0007669"/>
    <property type="project" value="TreeGrafter"/>
</dbReference>
<keyword evidence="2 3" id="KW-0175">Coiled coil</keyword>
<dbReference type="Proteomes" id="UP001166674">
    <property type="component" value="Unassembled WGS sequence"/>
</dbReference>
<dbReference type="Gene3D" id="1.20.1270.60">
    <property type="entry name" value="Arfaptin homology (AH) domain/BAR domain"/>
    <property type="match status" value="1"/>
</dbReference>
<dbReference type="GO" id="GO:0048268">
    <property type="term" value="P:clathrin coat assembly"/>
    <property type="evidence" value="ECO:0007669"/>
    <property type="project" value="TreeGrafter"/>
</dbReference>
<name>A0AA41TAJ8_SCICA</name>
<dbReference type="InterPro" id="IPR031160">
    <property type="entry name" value="F_BAR_dom"/>
</dbReference>
<dbReference type="GO" id="GO:0005886">
    <property type="term" value="C:plasma membrane"/>
    <property type="evidence" value="ECO:0007669"/>
    <property type="project" value="TreeGrafter"/>
</dbReference>
<feature type="domain" description="F-BAR" evidence="5">
    <location>
        <begin position="1"/>
        <end position="127"/>
    </location>
</feature>
<evidence type="ECO:0000256" key="3">
    <source>
        <dbReference type="PROSITE-ProRule" id="PRU01077"/>
    </source>
</evidence>
<dbReference type="InterPro" id="IPR027267">
    <property type="entry name" value="AH/BAR_dom_sf"/>
</dbReference>
<dbReference type="SUPFAM" id="SSF103657">
    <property type="entry name" value="BAR/IMD domain-like"/>
    <property type="match status" value="1"/>
</dbReference>
<dbReference type="PROSITE" id="PS51741">
    <property type="entry name" value="F_BAR"/>
    <property type="match status" value="1"/>
</dbReference>
<dbReference type="EMBL" id="JAATJV010444999">
    <property type="protein sequence ID" value="MBZ3891061.1"/>
    <property type="molecule type" value="Genomic_DNA"/>
</dbReference>
<keyword evidence="1" id="KW-0597">Phosphoprotein</keyword>
<organism evidence="6 7">
    <name type="scientific">Sciurus carolinensis</name>
    <name type="common">Eastern gray squirrel</name>
    <dbReference type="NCBI Taxonomy" id="30640"/>
    <lineage>
        <taxon>Eukaryota</taxon>
        <taxon>Metazoa</taxon>
        <taxon>Chordata</taxon>
        <taxon>Craniata</taxon>
        <taxon>Vertebrata</taxon>
        <taxon>Euteleostomi</taxon>
        <taxon>Mammalia</taxon>
        <taxon>Eutheria</taxon>
        <taxon>Euarchontoglires</taxon>
        <taxon>Glires</taxon>
        <taxon>Rodentia</taxon>
        <taxon>Sciuromorpha</taxon>
        <taxon>Sciuridae</taxon>
        <taxon>Sciurinae</taxon>
        <taxon>Sciurini</taxon>
        <taxon>Sciurus</taxon>
    </lineage>
</organism>
<feature type="coiled-coil region" evidence="4">
    <location>
        <begin position="62"/>
        <end position="93"/>
    </location>
</feature>
<accession>A0AA41TAJ8</accession>
<comment type="caution">
    <text evidence="6">The sequence shown here is derived from an EMBL/GenBank/DDBJ whole genome shotgun (WGS) entry which is preliminary data.</text>
</comment>
<evidence type="ECO:0000259" key="5">
    <source>
        <dbReference type="PROSITE" id="PS51741"/>
    </source>
</evidence>
<dbReference type="GO" id="GO:0048812">
    <property type="term" value="P:neuron projection morphogenesis"/>
    <property type="evidence" value="ECO:0007669"/>
    <property type="project" value="TreeGrafter"/>
</dbReference>
<keyword evidence="7" id="KW-1185">Reference proteome</keyword>
<reference evidence="6" key="1">
    <citation type="submission" date="2020-03" db="EMBL/GenBank/DDBJ databases">
        <title>Studies in the Genomics of Life Span.</title>
        <authorList>
            <person name="Glass D."/>
        </authorList>
    </citation>
    <scope>NUCLEOTIDE SEQUENCE</scope>
    <source>
        <strain evidence="6">SUZIE</strain>
        <tissue evidence="6">Muscle</tissue>
    </source>
</reference>
<sequence length="127" mass="14799">MGSGEEDLADEAEVHLKLSTKLHSEVEKPLMNFHENVKKDKRKCDHHIADLCKQLASCYALVEKARKALTEWQRDLEMKTQQLEINLSNKMEEDIKKARRNPHRLMMTSCVVWTSTIRPSPSGLKRW</sequence>
<dbReference type="PANTHER" id="PTHR23065">
    <property type="entry name" value="PROLINE-SERINE-THREONINE PHOSPHATASE INTERACTING PROTEIN 1"/>
    <property type="match status" value="1"/>
</dbReference>
<evidence type="ECO:0000313" key="7">
    <source>
        <dbReference type="Proteomes" id="UP001166674"/>
    </source>
</evidence>
<evidence type="ECO:0000256" key="1">
    <source>
        <dbReference type="ARBA" id="ARBA00022553"/>
    </source>
</evidence>